<keyword evidence="5" id="KW-1133">Transmembrane helix</keyword>
<evidence type="ECO:0000256" key="1">
    <source>
        <dbReference type="ARBA" id="ARBA00004877"/>
    </source>
</evidence>
<evidence type="ECO:0000256" key="4">
    <source>
        <dbReference type="ARBA" id="ARBA00022679"/>
    </source>
</evidence>
<dbReference type="InterPro" id="IPR029044">
    <property type="entry name" value="Nucleotide-diphossugar_trans"/>
</dbReference>
<keyword evidence="4" id="KW-0808">Transferase</keyword>
<evidence type="ECO:0000256" key="2">
    <source>
        <dbReference type="ARBA" id="ARBA00006351"/>
    </source>
</evidence>
<organism evidence="6 7">
    <name type="scientific">Rhododendron simsii</name>
    <name type="common">Sims's rhododendron</name>
    <dbReference type="NCBI Taxonomy" id="118357"/>
    <lineage>
        <taxon>Eukaryota</taxon>
        <taxon>Viridiplantae</taxon>
        <taxon>Streptophyta</taxon>
        <taxon>Embryophyta</taxon>
        <taxon>Tracheophyta</taxon>
        <taxon>Spermatophyta</taxon>
        <taxon>Magnoliopsida</taxon>
        <taxon>eudicotyledons</taxon>
        <taxon>Gunneridae</taxon>
        <taxon>Pentapetalae</taxon>
        <taxon>asterids</taxon>
        <taxon>Ericales</taxon>
        <taxon>Ericaceae</taxon>
        <taxon>Ericoideae</taxon>
        <taxon>Rhodoreae</taxon>
        <taxon>Rhododendron</taxon>
    </lineage>
</organism>
<reference evidence="6" key="1">
    <citation type="submission" date="2019-11" db="EMBL/GenBank/DDBJ databases">
        <authorList>
            <person name="Liu Y."/>
            <person name="Hou J."/>
            <person name="Li T.-Q."/>
            <person name="Guan C.-H."/>
            <person name="Wu X."/>
            <person name="Wu H.-Z."/>
            <person name="Ling F."/>
            <person name="Zhang R."/>
            <person name="Shi X.-G."/>
            <person name="Ren J.-P."/>
            <person name="Chen E.-F."/>
            <person name="Sun J.-M."/>
        </authorList>
    </citation>
    <scope>NUCLEOTIDE SEQUENCE</scope>
    <source>
        <strain evidence="6">Adult_tree_wgs_1</strain>
        <tissue evidence="6">Leaves</tissue>
    </source>
</reference>
<evidence type="ECO:0000256" key="3">
    <source>
        <dbReference type="ARBA" id="ARBA00022676"/>
    </source>
</evidence>
<comment type="caution">
    <text evidence="6">The sequence shown here is derived from an EMBL/GenBank/DDBJ whole genome shotgun (WGS) entry which is preliminary data.</text>
</comment>
<dbReference type="SUPFAM" id="SSF53448">
    <property type="entry name" value="Nucleotide-diphospho-sugar transferases"/>
    <property type="match status" value="1"/>
</dbReference>
<dbReference type="InterPro" id="IPR002495">
    <property type="entry name" value="Glyco_trans_8"/>
</dbReference>
<keyword evidence="5" id="KW-0961">Cell wall biogenesis/degradation</keyword>
<evidence type="ECO:0000256" key="5">
    <source>
        <dbReference type="RuleBase" id="RU362027"/>
    </source>
</evidence>
<keyword evidence="7" id="KW-1185">Reference proteome</keyword>
<keyword evidence="5" id="KW-0812">Transmembrane</keyword>
<feature type="transmembrane region" description="Helical" evidence="5">
    <location>
        <begin position="12"/>
        <end position="36"/>
    </location>
</feature>
<evidence type="ECO:0000313" key="7">
    <source>
        <dbReference type="Proteomes" id="UP000626092"/>
    </source>
</evidence>
<dbReference type="Gene3D" id="3.90.550.10">
    <property type="entry name" value="Spore Coat Polysaccharide Biosynthesis Protein SpsA, Chain A"/>
    <property type="match status" value="1"/>
</dbReference>
<dbReference type="Pfam" id="PF01501">
    <property type="entry name" value="Glyco_transf_8"/>
    <property type="match status" value="1"/>
</dbReference>
<comment type="pathway">
    <text evidence="1 5">Glycan metabolism; pectin biosynthesis.</text>
</comment>
<gene>
    <name evidence="6" type="ORF">RHSIM_Rhsim05G0185300</name>
</gene>
<dbReference type="PANTHER" id="PTHR32116:SF12">
    <property type="entry name" value="GALACTURONOSYLTRANSFERASE 7-RELATED"/>
    <property type="match status" value="1"/>
</dbReference>
<dbReference type="PANTHER" id="PTHR32116">
    <property type="entry name" value="GALACTURONOSYLTRANSFERASE 4-RELATED"/>
    <property type="match status" value="1"/>
</dbReference>
<proteinExistence type="inferred from homology"/>
<comment type="similarity">
    <text evidence="2 5">Belongs to the glycosyltransferase 8 family.</text>
</comment>
<dbReference type="AlphaFoldDB" id="A0A834LQJ6"/>
<keyword evidence="5" id="KW-0333">Golgi apparatus</keyword>
<dbReference type="InterPro" id="IPR029993">
    <property type="entry name" value="GAUT"/>
</dbReference>
<dbReference type="GO" id="GO:0071555">
    <property type="term" value="P:cell wall organization"/>
    <property type="evidence" value="ECO:0007669"/>
    <property type="project" value="UniProtKB-KW"/>
</dbReference>
<dbReference type="OrthoDB" id="411524at2759"/>
<keyword evidence="3 5" id="KW-0328">Glycosyltransferase</keyword>
<dbReference type="Pfam" id="PF25557">
    <property type="entry name" value="GAUT_1"/>
    <property type="match status" value="1"/>
</dbReference>
<dbReference type="Proteomes" id="UP000626092">
    <property type="component" value="Unassembled WGS sequence"/>
</dbReference>
<accession>A0A834LQJ6</accession>
<name>A0A834LQJ6_RHOSS</name>
<evidence type="ECO:0000313" key="6">
    <source>
        <dbReference type="EMBL" id="KAF7143770.1"/>
    </source>
</evidence>
<dbReference type="UniPathway" id="UPA00845"/>
<keyword evidence="5" id="KW-0472">Membrane</keyword>
<dbReference type="EMBL" id="WJXA01000005">
    <property type="protein sequence ID" value="KAF7143770.1"/>
    <property type="molecule type" value="Genomic_DNA"/>
</dbReference>
<dbReference type="EC" id="2.4.1.-" evidence="5"/>
<dbReference type="GO" id="GO:0000139">
    <property type="term" value="C:Golgi membrane"/>
    <property type="evidence" value="ECO:0007669"/>
    <property type="project" value="UniProtKB-SubCell"/>
</dbReference>
<sequence>MTLPASKRRWRGFVIAAVLGLVLLSMLVPLAFLLGLHNGFHSATAYATEKQSSASNGFEVYNQHKSSNSANQSKDFNTSAREDVGNKTTGTVLSFPVPFDVPKPQHRVDSTRIVGGAAEVTGNMKGVSEESENFCEVKFGSYCLWRQDHKEEMKDHMVKKLKDRLYVARAYYPSIAKLPAHNKLSQELKQNIQEFERVLSETSTDADLPHQSDAVAARGTAGVAYGPVLHANIKELWEVVVVGKDRWAKPLFMVLPLAKAGFTWLMGKRLERMEAVIARAKSFVRDCNNVDKKLRQLVDLTEDEANFHMKQSAFLYQLAVQTVPKSLHCLSMRLAVEYFRSPPPDVEQSMAEKYMNPSLQHFVIFSNNILASSVVINSTVMHSKVVKFGFRRVIDIDSCNVQESENQVFHVLTDGENYFSMKLWFFRNTYKQATVQVLNIEGLNLNDHDKATLSRLSLSEEFRISFHSVDKPSITRTRTQYMSVFSHSHYLLPEIFHTLKKVVVLDDDIVVQQDLSALWSLDLEGKVNGAVQFCAVRLAQLKNYLGENISDGNSCAWMSGLNIVDLARWRELDLTGTFQRLLQKHLNGGEESFQAASVRASLLAFQDLIHPLDDTWMLSGLGHDYGLNIEAFSKAAVLHFNGNMKPWIDLGIPKYRGYWKRFLIRENQFMSDCNVNP</sequence>
<comment type="subcellular location">
    <subcellularLocation>
        <location evidence="5">Golgi apparatus membrane</location>
        <topology evidence="5">Single-pass type II membrane protein</topology>
    </subcellularLocation>
</comment>
<dbReference type="GO" id="GO:0045489">
    <property type="term" value="P:pectin biosynthetic process"/>
    <property type="evidence" value="ECO:0007669"/>
    <property type="project" value="UniProtKB-UniPathway"/>
</dbReference>
<dbReference type="GO" id="GO:0047262">
    <property type="term" value="F:polygalacturonate 4-alpha-galacturonosyltransferase activity"/>
    <property type="evidence" value="ECO:0007669"/>
    <property type="project" value="InterPro"/>
</dbReference>
<protein>
    <recommendedName>
        <fullName evidence="5">Hexosyltransferase</fullName>
        <ecNumber evidence="5">2.4.1.-</ecNumber>
    </recommendedName>
</protein>